<dbReference type="GO" id="GO:0044877">
    <property type="term" value="F:protein-containing complex binding"/>
    <property type="evidence" value="ECO:0007669"/>
    <property type="project" value="TreeGrafter"/>
</dbReference>
<dbReference type="Gene3D" id="3.40.50.720">
    <property type="entry name" value="NAD(P)-binding Rossmann-like Domain"/>
    <property type="match status" value="1"/>
</dbReference>
<dbReference type="CDD" id="cd05243">
    <property type="entry name" value="SDR_a5"/>
    <property type="match status" value="1"/>
</dbReference>
<dbReference type="Proteomes" id="UP000295696">
    <property type="component" value="Unassembled WGS sequence"/>
</dbReference>
<dbReference type="SUPFAM" id="SSF51735">
    <property type="entry name" value="NAD(P)-binding Rossmann-fold domains"/>
    <property type="match status" value="1"/>
</dbReference>
<evidence type="ECO:0000313" key="2">
    <source>
        <dbReference type="EMBL" id="TCS63853.1"/>
    </source>
</evidence>
<dbReference type="AlphaFoldDB" id="A0A4R3JF29"/>
<evidence type="ECO:0000259" key="1">
    <source>
        <dbReference type="Pfam" id="PF13460"/>
    </source>
</evidence>
<gene>
    <name evidence="2" type="ORF">EDD52_106121</name>
</gene>
<dbReference type="Pfam" id="PF13460">
    <property type="entry name" value="NAD_binding_10"/>
    <property type="match status" value="1"/>
</dbReference>
<sequence>MKTVLVAGATGYLGRYLCAEYARRGWYVTALVRSRARASDLTADQLVEAEATVPATLQGIMEGADLVVSALGITRQADRLSYRDVDYQANLNLLLEAERAGVGRFAYVHVLNADAMRHVPLVAAKAEFVQALQASPLPSTVIAPSGYFSDMGDFLSMARSGRVWLFAPGTRRINPIHGADLAAATADATDAGMAWRDVGGPDTFTHIELAHLAAAAVGRPPRVTLLPDWLRRLTFRLLPMVSPRRIHGPAQFFLTAMGMDMVGQACGTRRLKDHFASSVRGEHT</sequence>
<accession>A0A4R3JF29</accession>
<dbReference type="InterPro" id="IPR036291">
    <property type="entry name" value="NAD(P)-bd_dom_sf"/>
</dbReference>
<dbReference type="OrthoDB" id="367683at2"/>
<dbReference type="InterPro" id="IPR051207">
    <property type="entry name" value="ComplexI_NDUFA9_subunit"/>
</dbReference>
<protein>
    <submittedName>
        <fullName evidence="2">Uncharacterized protein YbjT (DUF2867 family)</fullName>
    </submittedName>
</protein>
<organism evidence="2 3">
    <name type="scientific">Primorskyibacter sedentarius</name>
    <dbReference type="NCBI Taxonomy" id="745311"/>
    <lineage>
        <taxon>Bacteria</taxon>
        <taxon>Pseudomonadati</taxon>
        <taxon>Pseudomonadota</taxon>
        <taxon>Alphaproteobacteria</taxon>
        <taxon>Rhodobacterales</taxon>
        <taxon>Roseobacteraceae</taxon>
        <taxon>Primorskyibacter</taxon>
    </lineage>
</organism>
<dbReference type="PANTHER" id="PTHR12126:SF11">
    <property type="entry name" value="NADH DEHYDROGENASE [UBIQUINONE] 1 ALPHA SUBCOMPLEX SUBUNIT 9, MITOCHONDRIAL"/>
    <property type="match status" value="1"/>
</dbReference>
<dbReference type="PANTHER" id="PTHR12126">
    <property type="entry name" value="NADH-UBIQUINONE OXIDOREDUCTASE 39 KDA SUBUNIT-RELATED"/>
    <property type="match status" value="1"/>
</dbReference>
<proteinExistence type="predicted"/>
<reference evidence="2 3" key="1">
    <citation type="submission" date="2019-03" db="EMBL/GenBank/DDBJ databases">
        <title>Genomic Encyclopedia of Type Strains, Phase IV (KMG-IV): sequencing the most valuable type-strain genomes for metagenomic binning, comparative biology and taxonomic classification.</title>
        <authorList>
            <person name="Goeker M."/>
        </authorList>
    </citation>
    <scope>NUCLEOTIDE SEQUENCE [LARGE SCALE GENOMIC DNA]</scope>
    <source>
        <strain evidence="2 3">DSM 104836</strain>
    </source>
</reference>
<dbReference type="RefSeq" id="WP_132244747.1">
    <property type="nucleotide sequence ID" value="NZ_SLZU01000006.1"/>
</dbReference>
<dbReference type="EMBL" id="SLZU01000006">
    <property type="protein sequence ID" value="TCS63853.1"/>
    <property type="molecule type" value="Genomic_DNA"/>
</dbReference>
<dbReference type="InterPro" id="IPR016040">
    <property type="entry name" value="NAD(P)-bd_dom"/>
</dbReference>
<keyword evidence="3" id="KW-1185">Reference proteome</keyword>
<comment type="caution">
    <text evidence="2">The sequence shown here is derived from an EMBL/GenBank/DDBJ whole genome shotgun (WGS) entry which is preliminary data.</text>
</comment>
<name>A0A4R3JF29_9RHOB</name>
<feature type="domain" description="NAD(P)-binding" evidence="1">
    <location>
        <begin position="8"/>
        <end position="147"/>
    </location>
</feature>
<evidence type="ECO:0000313" key="3">
    <source>
        <dbReference type="Proteomes" id="UP000295696"/>
    </source>
</evidence>